<keyword evidence="6" id="KW-1185">Reference proteome</keyword>
<keyword evidence="3" id="KW-0067">ATP-binding</keyword>
<dbReference type="PROSITE" id="PS50893">
    <property type="entry name" value="ABC_TRANSPORTER_2"/>
    <property type="match status" value="1"/>
</dbReference>
<evidence type="ECO:0000256" key="3">
    <source>
        <dbReference type="ARBA" id="ARBA00022840"/>
    </source>
</evidence>
<dbReference type="GO" id="GO:0005524">
    <property type="term" value="F:ATP binding"/>
    <property type="evidence" value="ECO:0007669"/>
    <property type="project" value="UniProtKB-KW"/>
</dbReference>
<reference evidence="5 6" key="2">
    <citation type="journal article" date="2011" name="J. Bacteriol.">
        <title>Complete genome sequence of strain HTCC2503T of Parvularcula bermudensis, the type species of the order "Parvularculales" in the class Alphaproteobacteria.</title>
        <authorList>
            <person name="Oh H.M."/>
            <person name="Kang I."/>
            <person name="Vergin K.L."/>
            <person name="Kang D."/>
            <person name="Rhee K.H."/>
            <person name="Giovannoni S.J."/>
            <person name="Cho J.C."/>
        </authorList>
    </citation>
    <scope>NUCLEOTIDE SEQUENCE [LARGE SCALE GENOMIC DNA]</scope>
    <source>
        <strain evidence="6">ATCC BAA-594 / HTCC2503 / KCTC 12087</strain>
    </source>
</reference>
<dbReference type="EMBL" id="CP002156">
    <property type="protein sequence ID" value="ADM10609.1"/>
    <property type="molecule type" value="Genomic_DNA"/>
</dbReference>
<gene>
    <name evidence="5" type="ordered locus">PB2503_12859</name>
</gene>
<feature type="domain" description="ABC transporter" evidence="4">
    <location>
        <begin position="5"/>
        <end position="234"/>
    </location>
</feature>
<dbReference type="CDD" id="cd03255">
    <property type="entry name" value="ABC_MJ0796_LolCDE_FtsE"/>
    <property type="match status" value="1"/>
</dbReference>
<proteinExistence type="predicted"/>
<dbReference type="eggNOG" id="COG1136">
    <property type="taxonomic scope" value="Bacteria"/>
</dbReference>
<accession>E0TG38</accession>
<dbReference type="PANTHER" id="PTHR24220:SF611">
    <property type="entry name" value="ATP-BINDING COMPONENT OF ABC TRANSPORTER-RELATED"/>
    <property type="match status" value="1"/>
</dbReference>
<evidence type="ECO:0000313" key="6">
    <source>
        <dbReference type="Proteomes" id="UP000001302"/>
    </source>
</evidence>
<dbReference type="InterPro" id="IPR015854">
    <property type="entry name" value="ABC_transpr_LolD-like"/>
</dbReference>
<dbReference type="GO" id="GO:0022857">
    <property type="term" value="F:transmembrane transporter activity"/>
    <property type="evidence" value="ECO:0007669"/>
    <property type="project" value="TreeGrafter"/>
</dbReference>
<dbReference type="InterPro" id="IPR027417">
    <property type="entry name" value="P-loop_NTPase"/>
</dbReference>
<dbReference type="InterPro" id="IPR003593">
    <property type="entry name" value="AAA+_ATPase"/>
</dbReference>
<dbReference type="InterPro" id="IPR017911">
    <property type="entry name" value="MacB-like_ATP-bd"/>
</dbReference>
<sequence>MDNAIDLQGIRFGYRRAQTPLLVVDSFAVKAGEKVLLEGPSGSGKSTLLGVIAGTLVPQQGTVTVLGHPLTTMSGRQRDRLRADQLGVIFQMFNLIPYLSVIDNVLLPTRFSPRRRQAVLKTAPLTSAARDLLGRLGLDDPDLLRRAVSELSVGQQQRVAAARALIGQPGLIIADEPTSALDPVSQDLFLSLLTAETERSGAALLFVSHDDRLRSHFDRRVSLDSLSPASHSAAA</sequence>
<dbReference type="Pfam" id="PF00005">
    <property type="entry name" value="ABC_tran"/>
    <property type="match status" value="1"/>
</dbReference>
<dbReference type="RefSeq" id="WP_013301583.1">
    <property type="nucleotide sequence ID" value="NC_014414.1"/>
</dbReference>
<reference evidence="6" key="1">
    <citation type="submission" date="2010-08" db="EMBL/GenBank/DDBJ databases">
        <title>Genome sequence of Parvularcula bermudensis HTCC2503.</title>
        <authorList>
            <person name="Kang D.-M."/>
            <person name="Oh H.-M."/>
            <person name="Cho J.-C."/>
        </authorList>
    </citation>
    <scope>NUCLEOTIDE SEQUENCE [LARGE SCALE GENOMIC DNA]</scope>
    <source>
        <strain evidence="6">ATCC BAA-594 / HTCC2503 / KCTC 12087</strain>
    </source>
</reference>
<evidence type="ECO:0000256" key="2">
    <source>
        <dbReference type="ARBA" id="ARBA00022741"/>
    </source>
</evidence>
<name>E0TG38_PARBH</name>
<evidence type="ECO:0000313" key="5">
    <source>
        <dbReference type="EMBL" id="ADM10609.1"/>
    </source>
</evidence>
<dbReference type="AlphaFoldDB" id="E0TG38"/>
<keyword evidence="1" id="KW-0813">Transport</keyword>
<dbReference type="Gene3D" id="3.40.50.300">
    <property type="entry name" value="P-loop containing nucleotide triphosphate hydrolases"/>
    <property type="match status" value="1"/>
</dbReference>
<organism evidence="5 6">
    <name type="scientific">Parvularcula bermudensis (strain ATCC BAA-594 / HTCC2503 / KCTC 12087)</name>
    <dbReference type="NCBI Taxonomy" id="314260"/>
    <lineage>
        <taxon>Bacteria</taxon>
        <taxon>Pseudomonadati</taxon>
        <taxon>Pseudomonadota</taxon>
        <taxon>Alphaproteobacteria</taxon>
        <taxon>Parvularculales</taxon>
        <taxon>Parvularculaceae</taxon>
        <taxon>Parvularcula</taxon>
    </lineage>
</organism>
<dbReference type="KEGG" id="pbr:PB2503_12859"/>
<dbReference type="PANTHER" id="PTHR24220">
    <property type="entry name" value="IMPORT ATP-BINDING PROTEIN"/>
    <property type="match status" value="1"/>
</dbReference>
<dbReference type="GO" id="GO:0005886">
    <property type="term" value="C:plasma membrane"/>
    <property type="evidence" value="ECO:0007669"/>
    <property type="project" value="TreeGrafter"/>
</dbReference>
<protein>
    <submittedName>
        <fullName evidence="5">Putative ABC transporter</fullName>
    </submittedName>
</protein>
<dbReference type="Proteomes" id="UP000001302">
    <property type="component" value="Chromosome"/>
</dbReference>
<dbReference type="SUPFAM" id="SSF52540">
    <property type="entry name" value="P-loop containing nucleoside triphosphate hydrolases"/>
    <property type="match status" value="1"/>
</dbReference>
<evidence type="ECO:0000256" key="1">
    <source>
        <dbReference type="ARBA" id="ARBA00022448"/>
    </source>
</evidence>
<dbReference type="STRING" id="314260.PB2503_12859"/>
<dbReference type="OrthoDB" id="9787227at2"/>
<dbReference type="SMART" id="SM00382">
    <property type="entry name" value="AAA"/>
    <property type="match status" value="1"/>
</dbReference>
<dbReference type="InterPro" id="IPR003439">
    <property type="entry name" value="ABC_transporter-like_ATP-bd"/>
</dbReference>
<dbReference type="HOGENOM" id="CLU_000604_1_22_5"/>
<dbReference type="GO" id="GO:0016887">
    <property type="term" value="F:ATP hydrolysis activity"/>
    <property type="evidence" value="ECO:0007669"/>
    <property type="project" value="InterPro"/>
</dbReference>
<keyword evidence="2" id="KW-0547">Nucleotide-binding</keyword>
<evidence type="ECO:0000259" key="4">
    <source>
        <dbReference type="PROSITE" id="PS50893"/>
    </source>
</evidence>